<feature type="domain" description="WRKY19-like zinc finger" evidence="3">
    <location>
        <begin position="282"/>
        <end position="305"/>
    </location>
</feature>
<name>A0A8J4RU58_9STRA</name>
<dbReference type="AlphaFoldDB" id="A0A8J4RU58"/>
<feature type="domain" description="WRKY19-like zinc finger" evidence="3">
    <location>
        <begin position="307"/>
        <end position="329"/>
    </location>
</feature>
<evidence type="ECO:0000259" key="3">
    <source>
        <dbReference type="Pfam" id="PF24906"/>
    </source>
</evidence>
<dbReference type="Pfam" id="PF24906">
    <property type="entry name" value="Zf_WRKY19"/>
    <property type="match status" value="3"/>
</dbReference>
<dbReference type="PANTHER" id="PTHR31827:SF1">
    <property type="entry name" value="EMB|CAB89363.1"/>
    <property type="match status" value="1"/>
</dbReference>
<feature type="compositionally biased region" description="Low complexity" evidence="1">
    <location>
        <begin position="209"/>
        <end position="228"/>
    </location>
</feature>
<reference evidence="4" key="1">
    <citation type="journal article" date="2015" name="Genom Data">
        <title>Draft genome sequences of Phytophthora kernoviae and Phytophthora ramorum lineage EU2 from Scotland.</title>
        <authorList>
            <person name="Sambles C."/>
            <person name="Schlenzig A."/>
            <person name="O'Neill P."/>
            <person name="Grant M."/>
            <person name="Studholme D.J."/>
        </authorList>
    </citation>
    <scope>NUCLEOTIDE SEQUENCE</scope>
    <source>
        <strain evidence="4">00238/432</strain>
    </source>
</reference>
<dbReference type="InterPro" id="IPR056866">
    <property type="entry name" value="Znf_WRKY19"/>
</dbReference>
<feature type="transmembrane region" description="Helical" evidence="2">
    <location>
        <begin position="406"/>
        <end position="429"/>
    </location>
</feature>
<evidence type="ECO:0000313" key="5">
    <source>
        <dbReference type="Proteomes" id="UP000702964"/>
    </source>
</evidence>
<evidence type="ECO:0000256" key="2">
    <source>
        <dbReference type="SAM" id="Phobius"/>
    </source>
</evidence>
<sequence>MDPRASPLASGHSSLYNIGDILNLSSSMDLLNDDDFESTMLMLDDAGSICSTSSPIAFRREDADNLELNLAALGDVFGSHEAERLFATCAQGNSLRPDLKITSRTPIATNTHDDVFIKQESVKPNFSPVMDAFLRESWDGIDGPSTHSSLKSRSGCPSPFTIAITPGRVNSLPLSLFLPNPSPMSSQPLPKVMPYTALPLPPATLRSVSNTSNISTSSSVSSASSTSSKGTRRAKHCISEGCTRRAQSNNRCKTHGGGARCQAEGCDKSSQGGGLCRAHGGGKKCSIPGCTKGTQRLGLCYLHGGIRRCIMDGCKKKDRGNGYCISHGGGRRFMVVLFGVALSLGSVALCCLGAVVFQGLLYLAPLLMRLDIALHNFVEPVDRKLYGQIAHYGESESSMARPSLAVLLYFSTAKLGVGVLSAMVVIIPFSMPIHAMTSPLFRDEYFAQGWFNLTAFMVVATILLVCGFIAMPHVAKLSCITTRMVCREVFSSIYMRDYVPSVPPQEPLDPTLPSYGTKQPVEQV</sequence>
<dbReference type="PANTHER" id="PTHR31827">
    <property type="entry name" value="EMB|CAB89363.1"/>
    <property type="match status" value="1"/>
</dbReference>
<evidence type="ECO:0000313" key="4">
    <source>
        <dbReference type="EMBL" id="KAF4315901.1"/>
    </source>
</evidence>
<keyword evidence="2" id="KW-0472">Membrane</keyword>
<feature type="transmembrane region" description="Helical" evidence="2">
    <location>
        <begin position="449"/>
        <end position="470"/>
    </location>
</feature>
<accession>A0A8J4RU58</accession>
<comment type="caution">
    <text evidence="4">The sequence shown here is derived from an EMBL/GenBank/DDBJ whole genome shotgun (WGS) entry which is preliminary data.</text>
</comment>
<keyword evidence="2" id="KW-0812">Transmembrane</keyword>
<evidence type="ECO:0000256" key="1">
    <source>
        <dbReference type="SAM" id="MobiDB-lite"/>
    </source>
</evidence>
<feature type="domain" description="WRKY19-like zinc finger" evidence="3">
    <location>
        <begin position="258"/>
        <end position="281"/>
    </location>
</feature>
<keyword evidence="2" id="KW-1133">Transmembrane helix</keyword>
<proteinExistence type="predicted"/>
<feature type="compositionally biased region" description="Polar residues" evidence="1">
    <location>
        <begin position="514"/>
        <end position="524"/>
    </location>
</feature>
<dbReference type="EMBL" id="AOFI03000667">
    <property type="protein sequence ID" value="KAF4315901.1"/>
    <property type="molecule type" value="Genomic_DNA"/>
</dbReference>
<protein>
    <recommendedName>
        <fullName evidence="3">WRKY19-like zinc finger domain-containing protein</fullName>
    </recommendedName>
</protein>
<dbReference type="Proteomes" id="UP000702964">
    <property type="component" value="Unassembled WGS sequence"/>
</dbReference>
<feature type="transmembrane region" description="Helical" evidence="2">
    <location>
        <begin position="333"/>
        <end position="363"/>
    </location>
</feature>
<feature type="region of interest" description="Disordered" evidence="1">
    <location>
        <begin position="505"/>
        <end position="524"/>
    </location>
</feature>
<reference evidence="4" key="2">
    <citation type="submission" date="2020-02" db="EMBL/GenBank/DDBJ databases">
        <authorList>
            <person name="Studholme D.J."/>
        </authorList>
    </citation>
    <scope>NUCLEOTIDE SEQUENCE</scope>
    <source>
        <strain evidence="4">00238/432</strain>
    </source>
</reference>
<organism evidence="4 5">
    <name type="scientific">Phytophthora kernoviae 00238/432</name>
    <dbReference type="NCBI Taxonomy" id="1284355"/>
    <lineage>
        <taxon>Eukaryota</taxon>
        <taxon>Sar</taxon>
        <taxon>Stramenopiles</taxon>
        <taxon>Oomycota</taxon>
        <taxon>Peronosporomycetes</taxon>
        <taxon>Peronosporales</taxon>
        <taxon>Peronosporaceae</taxon>
        <taxon>Phytophthora</taxon>
    </lineage>
</organism>
<feature type="region of interest" description="Disordered" evidence="1">
    <location>
        <begin position="209"/>
        <end position="232"/>
    </location>
</feature>
<gene>
    <name evidence="4" type="ORF">G195_010495</name>
</gene>